<keyword evidence="1" id="KW-0812">Transmembrane</keyword>
<organism evidence="2 4">
    <name type="scientific">Iris pallida</name>
    <name type="common">Sweet iris</name>
    <dbReference type="NCBI Taxonomy" id="29817"/>
    <lineage>
        <taxon>Eukaryota</taxon>
        <taxon>Viridiplantae</taxon>
        <taxon>Streptophyta</taxon>
        <taxon>Embryophyta</taxon>
        <taxon>Tracheophyta</taxon>
        <taxon>Spermatophyta</taxon>
        <taxon>Magnoliopsida</taxon>
        <taxon>Liliopsida</taxon>
        <taxon>Asparagales</taxon>
        <taxon>Iridaceae</taxon>
        <taxon>Iridoideae</taxon>
        <taxon>Irideae</taxon>
        <taxon>Iris</taxon>
    </lineage>
</organism>
<feature type="transmembrane region" description="Helical" evidence="1">
    <location>
        <begin position="6"/>
        <end position="28"/>
    </location>
</feature>
<evidence type="ECO:0000313" key="3">
    <source>
        <dbReference type="EMBL" id="KAJ6851272.1"/>
    </source>
</evidence>
<dbReference type="EMBL" id="JANAVB010015400">
    <property type="protein sequence ID" value="KAJ6833134.1"/>
    <property type="molecule type" value="Genomic_DNA"/>
</dbReference>
<accession>A0AAX6GX99</accession>
<protein>
    <submittedName>
        <fullName evidence="2">Uncharacterized protein</fullName>
    </submittedName>
</protein>
<evidence type="ECO:0000313" key="4">
    <source>
        <dbReference type="Proteomes" id="UP001140949"/>
    </source>
</evidence>
<reference evidence="2" key="2">
    <citation type="submission" date="2023-04" db="EMBL/GenBank/DDBJ databases">
        <authorList>
            <person name="Bruccoleri R.E."/>
            <person name="Oakeley E.J."/>
            <person name="Faust A.-M."/>
            <person name="Dessus-Babus S."/>
            <person name="Altorfer M."/>
            <person name="Burckhardt D."/>
            <person name="Oertli M."/>
            <person name="Naumann U."/>
            <person name="Petersen F."/>
            <person name="Wong J."/>
        </authorList>
    </citation>
    <scope>NUCLEOTIDE SEQUENCE</scope>
    <source>
        <strain evidence="2">GSM-AAB239-AS_SAM_17_03QT</strain>
        <tissue evidence="2">Leaf</tissue>
    </source>
</reference>
<evidence type="ECO:0000256" key="1">
    <source>
        <dbReference type="SAM" id="Phobius"/>
    </source>
</evidence>
<keyword evidence="1" id="KW-0472">Membrane</keyword>
<name>A0AAX6GX99_IRIPA</name>
<comment type="caution">
    <text evidence="2">The sequence shown here is derived from an EMBL/GenBank/DDBJ whole genome shotgun (WGS) entry which is preliminary data.</text>
</comment>
<dbReference type="EMBL" id="JANAVB010002394">
    <property type="protein sequence ID" value="KAJ6851272.1"/>
    <property type="molecule type" value="Genomic_DNA"/>
</dbReference>
<dbReference type="AlphaFoldDB" id="A0AAX6GX99"/>
<keyword evidence="1" id="KW-1133">Transmembrane helix</keyword>
<keyword evidence="4" id="KW-1185">Reference proteome</keyword>
<evidence type="ECO:0000313" key="2">
    <source>
        <dbReference type="EMBL" id="KAJ6833134.1"/>
    </source>
</evidence>
<sequence length="36" mass="4060">MFMSVIFFSFTCTYIIFFIQYITVTPCIGPGSIALS</sequence>
<gene>
    <name evidence="3" type="ORF">M6B38_261795</name>
    <name evidence="2" type="ORF">M6B38_340950</name>
</gene>
<proteinExistence type="predicted"/>
<reference evidence="2" key="1">
    <citation type="journal article" date="2023" name="GigaByte">
        <title>Genome assembly of the bearded iris, Iris pallida Lam.</title>
        <authorList>
            <person name="Bruccoleri R.E."/>
            <person name="Oakeley E.J."/>
            <person name="Faust A.M.E."/>
            <person name="Altorfer M."/>
            <person name="Dessus-Babus S."/>
            <person name="Burckhardt D."/>
            <person name="Oertli M."/>
            <person name="Naumann U."/>
            <person name="Petersen F."/>
            <person name="Wong J."/>
        </authorList>
    </citation>
    <scope>NUCLEOTIDE SEQUENCE</scope>
    <source>
        <strain evidence="2">GSM-AAB239-AS_SAM_17_03QT</strain>
    </source>
</reference>
<dbReference type="Proteomes" id="UP001140949">
    <property type="component" value="Unassembled WGS sequence"/>
</dbReference>